<keyword evidence="2" id="KW-1185">Reference proteome</keyword>
<accession>A0AC60Q9T5</accession>
<name>A0AC60Q9T5_IXOPE</name>
<comment type="caution">
    <text evidence="1">The sequence shown here is derived from an EMBL/GenBank/DDBJ whole genome shotgun (WGS) entry which is preliminary data.</text>
</comment>
<organism evidence="1 2">
    <name type="scientific">Ixodes persulcatus</name>
    <name type="common">Taiga tick</name>
    <dbReference type="NCBI Taxonomy" id="34615"/>
    <lineage>
        <taxon>Eukaryota</taxon>
        <taxon>Metazoa</taxon>
        <taxon>Ecdysozoa</taxon>
        <taxon>Arthropoda</taxon>
        <taxon>Chelicerata</taxon>
        <taxon>Arachnida</taxon>
        <taxon>Acari</taxon>
        <taxon>Parasitiformes</taxon>
        <taxon>Ixodida</taxon>
        <taxon>Ixodoidea</taxon>
        <taxon>Ixodidae</taxon>
        <taxon>Ixodinae</taxon>
        <taxon>Ixodes</taxon>
    </lineage>
</organism>
<dbReference type="EMBL" id="JABSTQ010009307">
    <property type="protein sequence ID" value="KAG0430596.1"/>
    <property type="molecule type" value="Genomic_DNA"/>
</dbReference>
<evidence type="ECO:0000313" key="1">
    <source>
        <dbReference type="EMBL" id="KAG0430596.1"/>
    </source>
</evidence>
<protein>
    <submittedName>
        <fullName evidence="1">Uncharacterized protein</fullName>
    </submittedName>
</protein>
<proteinExistence type="predicted"/>
<dbReference type="Proteomes" id="UP000805193">
    <property type="component" value="Unassembled WGS sequence"/>
</dbReference>
<sequence>MRLSALGLCSTQLVIAILRALFAFCGVLLRECQELNKHGTSFLLKKAVSRGLSAWRSRFQKRRLDLYDLEARGDPVKLGFLYPELEWELEAPQPEHKIQSKGDGVRVATGWYRTAAASGVGEDWLSIFGLVDCLVFGGK</sequence>
<gene>
    <name evidence="1" type="ORF">HPB47_022553</name>
</gene>
<evidence type="ECO:0000313" key="2">
    <source>
        <dbReference type="Proteomes" id="UP000805193"/>
    </source>
</evidence>
<reference evidence="1 2" key="1">
    <citation type="journal article" date="2020" name="Cell">
        <title>Large-Scale Comparative Analyses of Tick Genomes Elucidate Their Genetic Diversity and Vector Capacities.</title>
        <authorList>
            <consortium name="Tick Genome and Microbiome Consortium (TIGMIC)"/>
            <person name="Jia N."/>
            <person name="Wang J."/>
            <person name="Shi W."/>
            <person name="Du L."/>
            <person name="Sun Y."/>
            <person name="Zhan W."/>
            <person name="Jiang J.F."/>
            <person name="Wang Q."/>
            <person name="Zhang B."/>
            <person name="Ji P."/>
            <person name="Bell-Sakyi L."/>
            <person name="Cui X.M."/>
            <person name="Yuan T.T."/>
            <person name="Jiang B.G."/>
            <person name="Yang W.F."/>
            <person name="Lam T.T."/>
            <person name="Chang Q.C."/>
            <person name="Ding S.J."/>
            <person name="Wang X.J."/>
            <person name="Zhu J.G."/>
            <person name="Ruan X.D."/>
            <person name="Zhao L."/>
            <person name="Wei J.T."/>
            <person name="Ye R.Z."/>
            <person name="Que T.C."/>
            <person name="Du C.H."/>
            <person name="Zhou Y.H."/>
            <person name="Cheng J.X."/>
            <person name="Dai P.F."/>
            <person name="Guo W.B."/>
            <person name="Han X.H."/>
            <person name="Huang E.J."/>
            <person name="Li L.F."/>
            <person name="Wei W."/>
            <person name="Gao Y.C."/>
            <person name="Liu J.Z."/>
            <person name="Shao H.Z."/>
            <person name="Wang X."/>
            <person name="Wang C.C."/>
            <person name="Yang T.C."/>
            <person name="Huo Q.B."/>
            <person name="Li W."/>
            <person name="Chen H.Y."/>
            <person name="Chen S.E."/>
            <person name="Zhou L.G."/>
            <person name="Ni X.B."/>
            <person name="Tian J.H."/>
            <person name="Sheng Y."/>
            <person name="Liu T."/>
            <person name="Pan Y.S."/>
            <person name="Xia L.Y."/>
            <person name="Li J."/>
            <person name="Zhao F."/>
            <person name="Cao W.C."/>
        </authorList>
    </citation>
    <scope>NUCLEOTIDE SEQUENCE [LARGE SCALE GENOMIC DNA]</scope>
    <source>
        <strain evidence="1">Iper-2018</strain>
    </source>
</reference>